<evidence type="ECO:0000313" key="2">
    <source>
        <dbReference type="EMBL" id="ABL78412.1"/>
    </source>
</evidence>
<keyword evidence="1" id="KW-0812">Transmembrane</keyword>
<feature type="transmembrane region" description="Helical" evidence="1">
    <location>
        <begin position="38"/>
        <end position="60"/>
    </location>
</feature>
<proteinExistence type="predicted"/>
<reference evidence="3" key="1">
    <citation type="journal article" date="2008" name="J. Bacteriol.">
        <title>Genome sequence of Thermofilum pendens reveals an exceptional loss of biosynthetic pathways without genome reduction.</title>
        <authorList>
            <person name="Anderson I."/>
            <person name="Rodriguez J."/>
            <person name="Susanti D."/>
            <person name="Porat I."/>
            <person name="Reich C."/>
            <person name="Ulrich L.E."/>
            <person name="Elkins J.G."/>
            <person name="Mavromatis K."/>
            <person name="Lykidis A."/>
            <person name="Kim E."/>
            <person name="Thompson L.S."/>
            <person name="Nolan M."/>
            <person name="Land M."/>
            <person name="Copeland A."/>
            <person name="Lapidus A."/>
            <person name="Lucas S."/>
            <person name="Detter C."/>
            <person name="Zhulin I.B."/>
            <person name="Olsen G.J."/>
            <person name="Whitman W."/>
            <person name="Mukhopadhyay B."/>
            <person name="Bristow J."/>
            <person name="Kyrpides N."/>
        </authorList>
    </citation>
    <scope>NUCLEOTIDE SEQUENCE [LARGE SCALE GENOMIC DNA]</scope>
    <source>
        <strain evidence="3">DSM 2475 / Hrk 5</strain>
    </source>
</reference>
<dbReference type="RefSeq" id="WP_011752677.1">
    <property type="nucleotide sequence ID" value="NC_008698.1"/>
</dbReference>
<keyword evidence="3" id="KW-1185">Reference proteome</keyword>
<dbReference type="STRING" id="368408.Tpen_1012"/>
<protein>
    <submittedName>
        <fullName evidence="2">Uncharacterized protein</fullName>
    </submittedName>
</protein>
<keyword evidence="1" id="KW-1133">Transmembrane helix</keyword>
<dbReference type="EnsemblBacteria" id="ABL78412">
    <property type="protein sequence ID" value="ABL78412"/>
    <property type="gene ID" value="Tpen_1012"/>
</dbReference>
<sequence length="62" mass="7095">MGEEERREEDTASPFARLEYEEWLRHQNPHLGVEKSGVVVKLLLLLAGVGALLLVLYLVFFI</sequence>
<dbReference type="Proteomes" id="UP000000641">
    <property type="component" value="Chromosome"/>
</dbReference>
<dbReference type="EMBL" id="CP000505">
    <property type="protein sequence ID" value="ABL78412.1"/>
    <property type="molecule type" value="Genomic_DNA"/>
</dbReference>
<dbReference type="GeneID" id="4600685"/>
<evidence type="ECO:0000313" key="3">
    <source>
        <dbReference type="Proteomes" id="UP000000641"/>
    </source>
</evidence>
<name>A1RYY2_THEPD</name>
<evidence type="ECO:0000256" key="1">
    <source>
        <dbReference type="SAM" id="Phobius"/>
    </source>
</evidence>
<dbReference type="OrthoDB" id="384207at2157"/>
<keyword evidence="1" id="KW-0472">Membrane</keyword>
<organism evidence="2 3">
    <name type="scientific">Thermofilum pendens (strain DSM 2475 / Hrk 5)</name>
    <dbReference type="NCBI Taxonomy" id="368408"/>
    <lineage>
        <taxon>Archaea</taxon>
        <taxon>Thermoproteota</taxon>
        <taxon>Thermoprotei</taxon>
        <taxon>Thermofilales</taxon>
        <taxon>Thermofilaceae</taxon>
        <taxon>Thermofilum</taxon>
    </lineage>
</organism>
<dbReference type="AlphaFoldDB" id="A1RYY2"/>
<dbReference type="HOGENOM" id="CLU_2893459_0_0_2"/>
<gene>
    <name evidence="2" type="ordered locus">Tpen_1012</name>
</gene>
<accession>A1RYY2</accession>
<dbReference type="KEGG" id="tpe:Tpen_1012"/>